<keyword evidence="4 7" id="KW-0863">Zinc-finger</keyword>
<reference evidence="9" key="1">
    <citation type="submission" date="2022-01" db="EMBL/GenBank/DDBJ databases">
        <authorList>
            <person name="King R."/>
        </authorList>
    </citation>
    <scope>NUCLEOTIDE SEQUENCE</scope>
</reference>
<dbReference type="SUPFAM" id="SSF57667">
    <property type="entry name" value="beta-beta-alpha zinc fingers"/>
    <property type="match status" value="3"/>
</dbReference>
<evidence type="ECO:0000259" key="8">
    <source>
        <dbReference type="PROSITE" id="PS50157"/>
    </source>
</evidence>
<dbReference type="FunFam" id="3.30.160.60:FF:000125">
    <property type="entry name" value="Putative zinc finger protein 143"/>
    <property type="match status" value="3"/>
</dbReference>
<evidence type="ECO:0000256" key="4">
    <source>
        <dbReference type="ARBA" id="ARBA00022771"/>
    </source>
</evidence>
<feature type="domain" description="C2H2-type" evidence="8">
    <location>
        <begin position="255"/>
        <end position="284"/>
    </location>
</feature>
<evidence type="ECO:0000256" key="5">
    <source>
        <dbReference type="ARBA" id="ARBA00022833"/>
    </source>
</evidence>
<evidence type="ECO:0000313" key="9">
    <source>
        <dbReference type="EMBL" id="CAH1123629.1"/>
    </source>
</evidence>
<dbReference type="Pfam" id="PF00096">
    <property type="entry name" value="zf-C2H2"/>
    <property type="match status" value="5"/>
</dbReference>
<feature type="domain" description="C2H2-type" evidence="8">
    <location>
        <begin position="225"/>
        <end position="254"/>
    </location>
</feature>
<dbReference type="PANTHER" id="PTHR23235:SF176">
    <property type="entry name" value="C2H2-TYPE DOMAIN-CONTAINING PROTEIN"/>
    <property type="match status" value="1"/>
</dbReference>
<proteinExistence type="predicted"/>
<keyword evidence="2" id="KW-0479">Metal-binding</keyword>
<feature type="domain" description="C2H2-type" evidence="8">
    <location>
        <begin position="285"/>
        <end position="314"/>
    </location>
</feature>
<protein>
    <recommendedName>
        <fullName evidence="8">C2H2-type domain-containing protein</fullName>
    </recommendedName>
</protein>
<dbReference type="InterPro" id="IPR013087">
    <property type="entry name" value="Znf_C2H2_type"/>
</dbReference>
<keyword evidence="6" id="KW-0539">Nucleus</keyword>
<name>A0A9P0GQA0_9CUCU</name>
<dbReference type="GO" id="GO:0000978">
    <property type="term" value="F:RNA polymerase II cis-regulatory region sequence-specific DNA binding"/>
    <property type="evidence" value="ECO:0007669"/>
    <property type="project" value="TreeGrafter"/>
</dbReference>
<sequence length="358" mass="41179">MEDLNFQVNPNQEEGIIYLTIEEDNSTENVCQKEEDPPISYLVQNEAVLDTPTVFNSGIKIITIGDEQYFYIPNADEYNIQEATNESCLIETDRTLEEYIPLSIKQEEHSDNTIVKYEMIMVNNDIDKDTEVETKTFNCLYKGCERVYSTSQGLTAHMRHHMNSKTFFCCYDGCNKKFSTNYSLTAHFRTHTGEKPYVCQYCEKGFKTSGDHMKHIRTHTGEKPFLCPIPNCGKSFTTSNIRKVHVRSHTGERPYVCDYPNCSKAFASSTNFKNHARIHSGEKPFVCSVSGCEKKFTEYSSLYKHQAVHETNKPFECDYCKQKFKTDYSRNLHRKVKHGVLVPPEDITDSGPIDEPST</sequence>
<dbReference type="GO" id="GO:0005634">
    <property type="term" value="C:nucleus"/>
    <property type="evidence" value="ECO:0007669"/>
    <property type="project" value="UniProtKB-SubCell"/>
</dbReference>
<feature type="domain" description="C2H2-type" evidence="8">
    <location>
        <begin position="137"/>
        <end position="166"/>
    </location>
</feature>
<dbReference type="PROSITE" id="PS00028">
    <property type="entry name" value="ZINC_FINGER_C2H2_1"/>
    <property type="match status" value="7"/>
</dbReference>
<feature type="domain" description="C2H2-type" evidence="8">
    <location>
        <begin position="168"/>
        <end position="196"/>
    </location>
</feature>
<accession>A0A9P0GQA0</accession>
<evidence type="ECO:0000256" key="2">
    <source>
        <dbReference type="ARBA" id="ARBA00022723"/>
    </source>
</evidence>
<keyword evidence="5" id="KW-0862">Zinc</keyword>
<feature type="domain" description="C2H2-type" evidence="8">
    <location>
        <begin position="315"/>
        <end position="343"/>
    </location>
</feature>
<dbReference type="GO" id="GO:0000981">
    <property type="term" value="F:DNA-binding transcription factor activity, RNA polymerase II-specific"/>
    <property type="evidence" value="ECO:0007669"/>
    <property type="project" value="TreeGrafter"/>
</dbReference>
<gene>
    <name evidence="9" type="ORF">CEUTPL_LOCUS2626</name>
</gene>
<feature type="domain" description="C2H2-type" evidence="8">
    <location>
        <begin position="197"/>
        <end position="224"/>
    </location>
</feature>
<dbReference type="AlphaFoldDB" id="A0A9P0GQA0"/>
<dbReference type="PANTHER" id="PTHR23235">
    <property type="entry name" value="KRUEPPEL-LIKE TRANSCRIPTION FACTOR"/>
    <property type="match status" value="1"/>
</dbReference>
<dbReference type="OrthoDB" id="6077919at2759"/>
<dbReference type="GO" id="GO:0008270">
    <property type="term" value="F:zinc ion binding"/>
    <property type="evidence" value="ECO:0007669"/>
    <property type="project" value="UniProtKB-KW"/>
</dbReference>
<dbReference type="InterPro" id="IPR036236">
    <property type="entry name" value="Znf_C2H2_sf"/>
</dbReference>
<evidence type="ECO:0000256" key="1">
    <source>
        <dbReference type="ARBA" id="ARBA00004123"/>
    </source>
</evidence>
<dbReference type="SMART" id="SM00355">
    <property type="entry name" value="ZnF_C2H2"/>
    <property type="match status" value="7"/>
</dbReference>
<dbReference type="PROSITE" id="PS50157">
    <property type="entry name" value="ZINC_FINGER_C2H2_2"/>
    <property type="match status" value="7"/>
</dbReference>
<keyword evidence="3" id="KW-0677">Repeat</keyword>
<evidence type="ECO:0000256" key="6">
    <source>
        <dbReference type="ARBA" id="ARBA00023242"/>
    </source>
</evidence>
<organism evidence="9 10">
    <name type="scientific">Ceutorhynchus assimilis</name>
    <name type="common">cabbage seed weevil</name>
    <dbReference type="NCBI Taxonomy" id="467358"/>
    <lineage>
        <taxon>Eukaryota</taxon>
        <taxon>Metazoa</taxon>
        <taxon>Ecdysozoa</taxon>
        <taxon>Arthropoda</taxon>
        <taxon>Hexapoda</taxon>
        <taxon>Insecta</taxon>
        <taxon>Pterygota</taxon>
        <taxon>Neoptera</taxon>
        <taxon>Endopterygota</taxon>
        <taxon>Coleoptera</taxon>
        <taxon>Polyphaga</taxon>
        <taxon>Cucujiformia</taxon>
        <taxon>Curculionidae</taxon>
        <taxon>Ceutorhynchinae</taxon>
        <taxon>Ceutorhynchus</taxon>
    </lineage>
</organism>
<dbReference type="FunFam" id="3.30.160.60:FF:000385">
    <property type="entry name" value="Zinc finger protein 236 variant"/>
    <property type="match status" value="1"/>
</dbReference>
<evidence type="ECO:0000256" key="7">
    <source>
        <dbReference type="PROSITE-ProRule" id="PRU00042"/>
    </source>
</evidence>
<dbReference type="EMBL" id="OU892287">
    <property type="protein sequence ID" value="CAH1123629.1"/>
    <property type="molecule type" value="Genomic_DNA"/>
</dbReference>
<keyword evidence="10" id="KW-1185">Reference proteome</keyword>
<dbReference type="Gene3D" id="3.30.160.60">
    <property type="entry name" value="Classic Zinc Finger"/>
    <property type="match status" value="6"/>
</dbReference>
<dbReference type="Proteomes" id="UP001152799">
    <property type="component" value="Chromosome 11"/>
</dbReference>
<evidence type="ECO:0000256" key="3">
    <source>
        <dbReference type="ARBA" id="ARBA00022737"/>
    </source>
</evidence>
<dbReference type="FunFam" id="3.30.160.60:FF:001102">
    <property type="entry name" value="Transcription factor IIIA"/>
    <property type="match status" value="1"/>
</dbReference>
<evidence type="ECO:0000313" key="10">
    <source>
        <dbReference type="Proteomes" id="UP001152799"/>
    </source>
</evidence>
<comment type="subcellular location">
    <subcellularLocation>
        <location evidence="1">Nucleus</location>
    </subcellularLocation>
</comment>